<dbReference type="EMBL" id="CP119880">
    <property type="protein sequence ID" value="WFD35982.1"/>
    <property type="molecule type" value="Genomic_DNA"/>
</dbReference>
<evidence type="ECO:0000313" key="3">
    <source>
        <dbReference type="Proteomes" id="UP001219933"/>
    </source>
</evidence>
<dbReference type="SUPFAM" id="SSF51735">
    <property type="entry name" value="NAD(P)-binding Rossmann-fold domains"/>
    <property type="match status" value="1"/>
</dbReference>
<accession>A0AAF0J6W0</accession>
<dbReference type="InterPro" id="IPR020843">
    <property type="entry name" value="ER"/>
</dbReference>
<dbReference type="InterPro" id="IPR013149">
    <property type="entry name" value="ADH-like_C"/>
</dbReference>
<name>A0AAF0J6W0_9BASI</name>
<dbReference type="Proteomes" id="UP001219933">
    <property type="component" value="Chromosome 4"/>
</dbReference>
<dbReference type="Gene3D" id="3.40.50.720">
    <property type="entry name" value="NAD(P)-binding Rossmann-like Domain"/>
    <property type="match status" value="1"/>
</dbReference>
<protein>
    <submittedName>
        <fullName evidence="2">Propionate--CoA ligase</fullName>
        <ecNumber evidence="2">6.2.1.17</ecNumber>
    </submittedName>
</protein>
<evidence type="ECO:0000259" key="1">
    <source>
        <dbReference type="SMART" id="SM00829"/>
    </source>
</evidence>
<dbReference type="PANTHER" id="PTHR45033">
    <property type="match status" value="1"/>
</dbReference>
<dbReference type="SUPFAM" id="SSF50129">
    <property type="entry name" value="GroES-like"/>
    <property type="match status" value="1"/>
</dbReference>
<organism evidence="2 3">
    <name type="scientific">Malassezia cuniculi</name>
    <dbReference type="NCBI Taxonomy" id="948313"/>
    <lineage>
        <taxon>Eukaryota</taxon>
        <taxon>Fungi</taxon>
        <taxon>Dikarya</taxon>
        <taxon>Basidiomycota</taxon>
        <taxon>Ustilaginomycotina</taxon>
        <taxon>Malasseziomycetes</taxon>
        <taxon>Malasseziales</taxon>
        <taxon>Malasseziaceae</taxon>
        <taxon>Malassezia</taxon>
    </lineage>
</organism>
<evidence type="ECO:0000313" key="2">
    <source>
        <dbReference type="EMBL" id="WFD35982.1"/>
    </source>
</evidence>
<keyword evidence="2" id="KW-0436">Ligase</keyword>
<dbReference type="EC" id="6.2.1.17" evidence="2"/>
<dbReference type="GO" id="GO:0050218">
    <property type="term" value="F:propionate-CoA ligase activity"/>
    <property type="evidence" value="ECO:0007669"/>
    <property type="project" value="UniProtKB-EC"/>
</dbReference>
<dbReference type="Gene3D" id="3.90.180.10">
    <property type="entry name" value="Medium-chain alcohol dehydrogenases, catalytic domain"/>
    <property type="match status" value="1"/>
</dbReference>
<keyword evidence="3" id="KW-1185">Reference proteome</keyword>
<feature type="domain" description="Enoyl reductase (ER)" evidence="1">
    <location>
        <begin position="16"/>
        <end position="361"/>
    </location>
</feature>
<dbReference type="GO" id="GO:0016491">
    <property type="term" value="F:oxidoreductase activity"/>
    <property type="evidence" value="ECO:0007669"/>
    <property type="project" value="InterPro"/>
</dbReference>
<reference evidence="2" key="1">
    <citation type="submission" date="2023-03" db="EMBL/GenBank/DDBJ databases">
        <title>Mating type loci evolution in Malassezia.</title>
        <authorList>
            <person name="Coelho M.A."/>
        </authorList>
    </citation>
    <scope>NUCLEOTIDE SEQUENCE</scope>
    <source>
        <strain evidence="2">CBS 11721</strain>
    </source>
</reference>
<gene>
    <name evidence="2" type="ORF">MCUN1_002853</name>
</gene>
<dbReference type="SMART" id="SM00829">
    <property type="entry name" value="PKS_ER"/>
    <property type="match status" value="1"/>
</dbReference>
<proteinExistence type="predicted"/>
<dbReference type="Pfam" id="PF00107">
    <property type="entry name" value="ADH_zinc_N"/>
    <property type="match status" value="1"/>
</dbReference>
<dbReference type="InterPro" id="IPR052711">
    <property type="entry name" value="Zinc_ADH-like"/>
</dbReference>
<dbReference type="AlphaFoldDB" id="A0AAF0J6W0"/>
<dbReference type="PANTHER" id="PTHR45033:SF3">
    <property type="entry name" value="DEHYDROGENASE, PUTATIVE (AFU_ORTHOLOGUE AFUA_2G13270)-RELATED"/>
    <property type="match status" value="1"/>
</dbReference>
<dbReference type="InterPro" id="IPR036291">
    <property type="entry name" value="NAD(P)-bd_dom_sf"/>
</dbReference>
<dbReference type="InterPro" id="IPR011032">
    <property type="entry name" value="GroES-like_sf"/>
</dbReference>
<sequence length="373" mass="38984">MKSLRLEAPPGGPKKGSRNIVAVRDVSIPEVGPGMVLVKILAAAFNRRDEWSALGLYPGLVYENSTLGCDACGVVVDPATLQPVDGSLQLLVPSRGWDSDPAGPEADLPGSTFRNEFGGTGFAILGATRGVRGAGTFTEYIAVKSDQLVRAPAHLDAVQASALPCAALTAYRALFTKGQVQKGQNVLVTGIGGGVALYALQLALAAGARVFVTGGSDQKIKRAIDLGASGGALYRDAEWTRKIKEQLPAERPWLDCVVDSAGGDICAHSLRAGLRGGGRVVVLGATTAKPFSFTMREVLQNVDLMGTTLGSAAEFSKCVRFVEEHKIVPIVDTVLDGLDDALRGFELMANSEKRGGGKVVVRIADAASTNARV</sequence>